<feature type="non-terminal residue" evidence="2">
    <location>
        <position position="155"/>
    </location>
</feature>
<gene>
    <name evidence="2" type="ORF">Vafri_15654</name>
</gene>
<sequence>PTSAGDPTRVQQPFLGFAPLPHLQPSPRLQQPTASMREQQRQETLCSLGDGTRACDDPSQGGAREGISHPLRPPLQPQPSPPRSQLPSQQQQQPPSHPRSAARERQTPPPVLYPPEDERVWFREQSANALEPLSMDQPQVALSVPMCKDVDLQEE</sequence>
<organism evidence="2 3">
    <name type="scientific">Volvox africanus</name>
    <dbReference type="NCBI Taxonomy" id="51714"/>
    <lineage>
        <taxon>Eukaryota</taxon>
        <taxon>Viridiplantae</taxon>
        <taxon>Chlorophyta</taxon>
        <taxon>core chlorophytes</taxon>
        <taxon>Chlorophyceae</taxon>
        <taxon>CS clade</taxon>
        <taxon>Chlamydomonadales</taxon>
        <taxon>Volvocaceae</taxon>
        <taxon>Volvox</taxon>
    </lineage>
</organism>
<evidence type="ECO:0000313" key="2">
    <source>
        <dbReference type="EMBL" id="GIL61257.1"/>
    </source>
</evidence>
<accession>A0A8J4BGP3</accession>
<dbReference type="Proteomes" id="UP000747399">
    <property type="component" value="Unassembled WGS sequence"/>
</dbReference>
<feature type="compositionally biased region" description="Polar residues" evidence="1">
    <location>
        <begin position="27"/>
        <end position="45"/>
    </location>
</feature>
<dbReference type="EMBL" id="BNCO01000044">
    <property type="protein sequence ID" value="GIL61257.1"/>
    <property type="molecule type" value="Genomic_DNA"/>
</dbReference>
<name>A0A8J4BGP3_9CHLO</name>
<dbReference type="AlphaFoldDB" id="A0A8J4BGP3"/>
<evidence type="ECO:0000256" key="1">
    <source>
        <dbReference type="SAM" id="MobiDB-lite"/>
    </source>
</evidence>
<protein>
    <submittedName>
        <fullName evidence="2">Uncharacterized protein</fullName>
    </submittedName>
</protein>
<feature type="compositionally biased region" description="Polar residues" evidence="1">
    <location>
        <begin position="1"/>
        <end position="11"/>
    </location>
</feature>
<evidence type="ECO:0000313" key="3">
    <source>
        <dbReference type="Proteomes" id="UP000747399"/>
    </source>
</evidence>
<feature type="non-terminal residue" evidence="2">
    <location>
        <position position="1"/>
    </location>
</feature>
<feature type="region of interest" description="Disordered" evidence="1">
    <location>
        <begin position="1"/>
        <end position="119"/>
    </location>
</feature>
<reference evidence="2" key="1">
    <citation type="journal article" date="2021" name="Proc. Natl. Acad. Sci. U.S.A.">
        <title>Three genomes in the algal genus Volvox reveal the fate of a haploid sex-determining region after a transition to homothallism.</title>
        <authorList>
            <person name="Yamamoto K."/>
            <person name="Hamaji T."/>
            <person name="Kawai-Toyooka H."/>
            <person name="Matsuzaki R."/>
            <person name="Takahashi F."/>
            <person name="Nishimura Y."/>
            <person name="Kawachi M."/>
            <person name="Noguchi H."/>
            <person name="Minakuchi Y."/>
            <person name="Umen J.G."/>
            <person name="Toyoda A."/>
            <person name="Nozaki H."/>
        </authorList>
    </citation>
    <scope>NUCLEOTIDE SEQUENCE</scope>
    <source>
        <strain evidence="2">NIES-3780</strain>
    </source>
</reference>
<keyword evidence="3" id="KW-1185">Reference proteome</keyword>
<feature type="compositionally biased region" description="Pro residues" evidence="1">
    <location>
        <begin position="71"/>
        <end position="84"/>
    </location>
</feature>
<comment type="caution">
    <text evidence="2">The sequence shown here is derived from an EMBL/GenBank/DDBJ whole genome shotgun (WGS) entry which is preliminary data.</text>
</comment>
<feature type="compositionally biased region" description="Low complexity" evidence="1">
    <location>
        <begin position="85"/>
        <end position="94"/>
    </location>
</feature>
<proteinExistence type="predicted"/>